<evidence type="ECO:0000256" key="1">
    <source>
        <dbReference type="SAM" id="MobiDB-lite"/>
    </source>
</evidence>
<dbReference type="AlphaFoldDB" id="A0A318RNB2"/>
<protein>
    <submittedName>
        <fullName evidence="2">Uncharacterized protein</fullName>
    </submittedName>
</protein>
<dbReference type="EMBL" id="QJSP01000005">
    <property type="protein sequence ID" value="PYE17872.1"/>
    <property type="molecule type" value="Genomic_DNA"/>
</dbReference>
<organism evidence="2 3">
    <name type="scientific">Williamsia limnetica</name>
    <dbReference type="NCBI Taxonomy" id="882452"/>
    <lineage>
        <taxon>Bacteria</taxon>
        <taxon>Bacillati</taxon>
        <taxon>Actinomycetota</taxon>
        <taxon>Actinomycetes</taxon>
        <taxon>Mycobacteriales</taxon>
        <taxon>Nocardiaceae</taxon>
        <taxon>Williamsia</taxon>
    </lineage>
</organism>
<evidence type="ECO:0000313" key="3">
    <source>
        <dbReference type="Proteomes" id="UP000247591"/>
    </source>
</evidence>
<accession>A0A318RNB2</accession>
<proteinExistence type="predicted"/>
<evidence type="ECO:0000313" key="2">
    <source>
        <dbReference type="EMBL" id="PYE17872.1"/>
    </source>
</evidence>
<gene>
    <name evidence="2" type="ORF">DFR67_10517</name>
</gene>
<dbReference type="RefSeq" id="WP_146240407.1">
    <property type="nucleotide sequence ID" value="NZ_QJSP01000005.1"/>
</dbReference>
<feature type="region of interest" description="Disordered" evidence="1">
    <location>
        <begin position="1"/>
        <end position="22"/>
    </location>
</feature>
<reference evidence="2 3" key="1">
    <citation type="submission" date="2018-06" db="EMBL/GenBank/DDBJ databases">
        <title>Genomic Encyclopedia of Type Strains, Phase IV (KMG-IV): sequencing the most valuable type-strain genomes for metagenomic binning, comparative biology and taxonomic classification.</title>
        <authorList>
            <person name="Goeker M."/>
        </authorList>
    </citation>
    <scope>NUCLEOTIDE SEQUENCE [LARGE SCALE GENOMIC DNA]</scope>
    <source>
        <strain evidence="2 3">DSM 45521</strain>
    </source>
</reference>
<keyword evidence="3" id="KW-1185">Reference proteome</keyword>
<comment type="caution">
    <text evidence="2">The sequence shown here is derived from an EMBL/GenBank/DDBJ whole genome shotgun (WGS) entry which is preliminary data.</text>
</comment>
<dbReference type="Proteomes" id="UP000247591">
    <property type="component" value="Unassembled WGS sequence"/>
</dbReference>
<dbReference type="OrthoDB" id="5117676at2"/>
<name>A0A318RNB2_WILLI</name>
<sequence length="218" mass="22723">MSTSTGTGPRHQPSPHRRRPPADHRFLGFDTRVFPHAAAILLVWLLWTVIVPAIDSAASSDDPAVTGDQLAITPTLSFVPATDWNIASGFRVGERSASDTVPSVELTRGNIVLTVTADSFTGTPDELLTQIDAVDTATNGKSVLAMSGSRQPLATDAGLIGVQITFNTPSSAGSITSFVVDDTGVNVQVVGPPDQITDRSAEIADMISSIGATEGRAS</sequence>